<dbReference type="InterPro" id="IPR053136">
    <property type="entry name" value="UTP_pyrophosphatase-like"/>
</dbReference>
<accession>A0A964DZE0</accession>
<protein>
    <submittedName>
        <fullName evidence="2">M48 family metallopeptidase</fullName>
    </submittedName>
</protein>
<dbReference type="EMBL" id="JAESVB010000006">
    <property type="protein sequence ID" value="MCB8876390.1"/>
    <property type="molecule type" value="Genomic_DNA"/>
</dbReference>
<dbReference type="InterPro" id="IPR002725">
    <property type="entry name" value="YgjP-like_metallopeptidase"/>
</dbReference>
<dbReference type="Gene3D" id="3.30.2010.10">
    <property type="entry name" value="Metalloproteases ('zincins'), catalytic domain"/>
    <property type="match status" value="1"/>
</dbReference>
<proteinExistence type="predicted"/>
<dbReference type="Pfam" id="PF01863">
    <property type="entry name" value="YgjP-like"/>
    <property type="match status" value="1"/>
</dbReference>
<dbReference type="PANTHER" id="PTHR30399:SF1">
    <property type="entry name" value="UTP PYROPHOSPHATASE"/>
    <property type="match status" value="1"/>
</dbReference>
<comment type="caution">
    <text evidence="2">The sequence shown here is derived from an EMBL/GenBank/DDBJ whole genome shotgun (WGS) entry which is preliminary data.</text>
</comment>
<name>A0A964DZE0_9PROT</name>
<dbReference type="CDD" id="cd07344">
    <property type="entry name" value="M48_yhfN_like"/>
    <property type="match status" value="1"/>
</dbReference>
<dbReference type="PANTHER" id="PTHR30399">
    <property type="entry name" value="UNCHARACTERIZED PROTEIN YGJP"/>
    <property type="match status" value="1"/>
</dbReference>
<evidence type="ECO:0000313" key="2">
    <source>
        <dbReference type="EMBL" id="MCB8876390.1"/>
    </source>
</evidence>
<evidence type="ECO:0000313" key="3">
    <source>
        <dbReference type="Proteomes" id="UP000708298"/>
    </source>
</evidence>
<reference evidence="2" key="1">
    <citation type="journal article" date="2021" name="Microorganisms">
        <title>Acidisoma silvae sp. nov. and Acidisomacellulosilytica sp. nov., Two Acidophilic Bacteria Isolated from Decaying Wood, Hydrolyzing Cellulose and Producing Poly-3-hydroxybutyrate.</title>
        <authorList>
            <person name="Mieszkin S."/>
            <person name="Pouder E."/>
            <person name="Uroz S."/>
            <person name="Simon-Colin C."/>
            <person name="Alain K."/>
        </authorList>
    </citation>
    <scope>NUCLEOTIDE SEQUENCE</scope>
    <source>
        <strain evidence="2">HW T2.11</strain>
    </source>
</reference>
<reference evidence="2" key="2">
    <citation type="submission" date="2021-01" db="EMBL/GenBank/DDBJ databases">
        <authorList>
            <person name="Mieszkin S."/>
            <person name="Pouder E."/>
            <person name="Alain K."/>
        </authorList>
    </citation>
    <scope>NUCLEOTIDE SEQUENCE</scope>
    <source>
        <strain evidence="2">HW T2.11</strain>
    </source>
</reference>
<sequence length="233" mass="25405">MAELSRETLALPGGSAQVIWRRSERARRISLRIDARHAAVVVTLPPRSSKRAGMALLLENGTWVSSRLAALPSGVTLAAGERVPLDGIPHVIHHESAARGAAWAAEGVLHVTGDADFLPRRVGDFLRAEARKRLSALACTHAARIGLKPRRVLIKDTRTRWGSCAPDGSLAFSWRLVMAPPFVQDYVAAHEVAHLRHLNHSPAFWGLVAELCPGWEPASDWLRAEGLSLMRIG</sequence>
<dbReference type="AlphaFoldDB" id="A0A964DZE0"/>
<organism evidence="2 3">
    <name type="scientific">Acidisoma silvae</name>
    <dbReference type="NCBI Taxonomy" id="2802396"/>
    <lineage>
        <taxon>Bacteria</taxon>
        <taxon>Pseudomonadati</taxon>
        <taxon>Pseudomonadota</taxon>
        <taxon>Alphaproteobacteria</taxon>
        <taxon>Acetobacterales</taxon>
        <taxon>Acidocellaceae</taxon>
        <taxon>Acidisoma</taxon>
    </lineage>
</organism>
<keyword evidence="3" id="KW-1185">Reference proteome</keyword>
<feature type="domain" description="YgjP-like metallopeptidase" evidence="1">
    <location>
        <begin position="27"/>
        <end position="224"/>
    </location>
</feature>
<gene>
    <name evidence="2" type="ORF">ASILVAE211_14445</name>
</gene>
<dbReference type="Proteomes" id="UP000708298">
    <property type="component" value="Unassembled WGS sequence"/>
</dbReference>
<dbReference type="RefSeq" id="WP_227322047.1">
    <property type="nucleotide sequence ID" value="NZ_JAESVB010000006.1"/>
</dbReference>
<evidence type="ECO:0000259" key="1">
    <source>
        <dbReference type="Pfam" id="PF01863"/>
    </source>
</evidence>